<accession>D8TNB4</accession>
<dbReference type="Proteomes" id="UP000001058">
    <property type="component" value="Unassembled WGS sequence"/>
</dbReference>
<keyword evidence="3" id="KW-1185">Reference proteome</keyword>
<name>D8TNB4_VOLCA</name>
<dbReference type="GeneID" id="9620869"/>
<dbReference type="RefSeq" id="XP_002947972.1">
    <property type="nucleotide sequence ID" value="XM_002947926.1"/>
</dbReference>
<dbReference type="AlphaFoldDB" id="D8TNB4"/>
<keyword evidence="1" id="KW-0732">Signal</keyword>
<protein>
    <recommendedName>
        <fullName evidence="4">Secreted protein</fullName>
    </recommendedName>
</protein>
<evidence type="ECO:0000313" key="2">
    <source>
        <dbReference type="EMBL" id="EFJ50960.1"/>
    </source>
</evidence>
<gene>
    <name evidence="2" type="ORF">VOLCADRAFT_88114</name>
</gene>
<feature type="signal peptide" evidence="1">
    <location>
        <begin position="1"/>
        <end position="17"/>
    </location>
</feature>
<dbReference type="InParanoid" id="D8TNB4"/>
<evidence type="ECO:0000256" key="1">
    <source>
        <dbReference type="SAM" id="SignalP"/>
    </source>
</evidence>
<proteinExistence type="predicted"/>
<evidence type="ECO:0008006" key="4">
    <source>
        <dbReference type="Google" id="ProtNLM"/>
    </source>
</evidence>
<dbReference type="KEGG" id="vcn:VOLCADRAFT_88114"/>
<reference evidence="2 3" key="1">
    <citation type="journal article" date="2010" name="Science">
        <title>Genomic analysis of organismal complexity in the multicellular green alga Volvox carteri.</title>
        <authorList>
            <person name="Prochnik S.E."/>
            <person name="Umen J."/>
            <person name="Nedelcu A.M."/>
            <person name="Hallmann A."/>
            <person name="Miller S.M."/>
            <person name="Nishii I."/>
            <person name="Ferris P."/>
            <person name="Kuo A."/>
            <person name="Mitros T."/>
            <person name="Fritz-Laylin L.K."/>
            <person name="Hellsten U."/>
            <person name="Chapman J."/>
            <person name="Simakov O."/>
            <person name="Rensing S.A."/>
            <person name="Terry A."/>
            <person name="Pangilinan J."/>
            <person name="Kapitonov V."/>
            <person name="Jurka J."/>
            <person name="Salamov A."/>
            <person name="Shapiro H."/>
            <person name="Schmutz J."/>
            <person name="Grimwood J."/>
            <person name="Lindquist E."/>
            <person name="Lucas S."/>
            <person name="Grigoriev I.V."/>
            <person name="Schmitt R."/>
            <person name="Kirk D."/>
            <person name="Rokhsar D.S."/>
        </authorList>
    </citation>
    <scope>NUCLEOTIDE SEQUENCE [LARGE SCALE GENOMIC DNA]</scope>
    <source>
        <strain evidence="3">f. Nagariensis / Eve</strain>
    </source>
</reference>
<dbReference type="eggNOG" id="KOG1913">
    <property type="taxonomic scope" value="Eukaryota"/>
</dbReference>
<evidence type="ECO:0000313" key="3">
    <source>
        <dbReference type="Proteomes" id="UP000001058"/>
    </source>
</evidence>
<sequence length="104" mass="11820">MVWVLYCTTAFTLLALALKVSVLGPHRINNISILRINNISILRSRTDDSCIQQWHGFGQELVKKVHACTLLMYMCYTVRQLLQYSVLNRLHPLDGCGMIIGTRG</sequence>
<feature type="chain" id="PRO_5003123729" description="Secreted protein" evidence="1">
    <location>
        <begin position="18"/>
        <end position="104"/>
    </location>
</feature>
<organism evidence="3">
    <name type="scientific">Volvox carteri f. nagariensis</name>
    <dbReference type="NCBI Taxonomy" id="3068"/>
    <lineage>
        <taxon>Eukaryota</taxon>
        <taxon>Viridiplantae</taxon>
        <taxon>Chlorophyta</taxon>
        <taxon>core chlorophytes</taxon>
        <taxon>Chlorophyceae</taxon>
        <taxon>CS clade</taxon>
        <taxon>Chlamydomonadales</taxon>
        <taxon>Volvocaceae</taxon>
        <taxon>Volvox</taxon>
    </lineage>
</organism>
<dbReference type="EMBL" id="GL378329">
    <property type="protein sequence ID" value="EFJ50960.1"/>
    <property type="molecule type" value="Genomic_DNA"/>
</dbReference>